<accession>A0A8T1B7Y7</accession>
<dbReference type="EMBL" id="RCMI01000811">
    <property type="protein sequence ID" value="KAG2897093.1"/>
    <property type="molecule type" value="Genomic_DNA"/>
</dbReference>
<sequence length="78" mass="8133">MIAMFCGDCRPAVSPTQHLTQAFEVSAHQVNCQLFRAVLPSIGGVLCPKLALALGMSAPAQNESTKEEANTTMTVAAG</sequence>
<evidence type="ECO:0000313" key="2">
    <source>
        <dbReference type="Proteomes" id="UP000774804"/>
    </source>
</evidence>
<dbReference type="Proteomes" id="UP000774804">
    <property type="component" value="Unassembled WGS sequence"/>
</dbReference>
<organism evidence="1 2">
    <name type="scientific">Phytophthora cactorum</name>
    <dbReference type="NCBI Taxonomy" id="29920"/>
    <lineage>
        <taxon>Eukaryota</taxon>
        <taxon>Sar</taxon>
        <taxon>Stramenopiles</taxon>
        <taxon>Oomycota</taxon>
        <taxon>Peronosporomycetes</taxon>
        <taxon>Peronosporales</taxon>
        <taxon>Peronosporaceae</taxon>
        <taxon>Phytophthora</taxon>
    </lineage>
</organism>
<protein>
    <submittedName>
        <fullName evidence="1">Uncharacterized protein</fullName>
    </submittedName>
</protein>
<name>A0A8T1B7Y7_9STRA</name>
<reference evidence="1" key="1">
    <citation type="submission" date="2018-10" db="EMBL/GenBank/DDBJ databases">
        <title>Effector identification in a new, highly contiguous assembly of the strawberry crown rot pathogen Phytophthora cactorum.</title>
        <authorList>
            <person name="Armitage A.D."/>
            <person name="Nellist C.F."/>
            <person name="Bates H."/>
            <person name="Vickerstaff R.J."/>
            <person name="Harrison R.J."/>
        </authorList>
    </citation>
    <scope>NUCLEOTIDE SEQUENCE</scope>
    <source>
        <strain evidence="1">4032</strain>
    </source>
</reference>
<proteinExistence type="predicted"/>
<evidence type="ECO:0000313" key="1">
    <source>
        <dbReference type="EMBL" id="KAG2897093.1"/>
    </source>
</evidence>
<dbReference type="AlphaFoldDB" id="A0A8T1B7Y7"/>
<gene>
    <name evidence="1" type="ORF">PC115_g17305</name>
</gene>
<comment type="caution">
    <text evidence="1">The sequence shown here is derived from an EMBL/GenBank/DDBJ whole genome shotgun (WGS) entry which is preliminary data.</text>
</comment>